<evidence type="ECO:0000313" key="8">
    <source>
        <dbReference type="EMBL" id="KGG52985.1"/>
    </source>
</evidence>
<dbReference type="InterPro" id="IPR002509">
    <property type="entry name" value="NODB_dom"/>
</dbReference>
<evidence type="ECO:0000256" key="1">
    <source>
        <dbReference type="ARBA" id="ARBA00001941"/>
    </source>
</evidence>
<dbReference type="PANTHER" id="PTHR46471">
    <property type="entry name" value="CHITIN DEACETYLASE"/>
    <property type="match status" value="1"/>
</dbReference>
<name>A0A098VVN9_9MICR</name>
<dbReference type="PROSITE" id="PS51677">
    <property type="entry name" value="NODB"/>
    <property type="match status" value="1"/>
</dbReference>
<dbReference type="EMBL" id="JMKJ01000022">
    <property type="protein sequence ID" value="KGG52985.1"/>
    <property type="molecule type" value="Genomic_DNA"/>
</dbReference>
<dbReference type="GO" id="GO:0046872">
    <property type="term" value="F:metal ion binding"/>
    <property type="evidence" value="ECO:0007669"/>
    <property type="project" value="UniProtKB-KW"/>
</dbReference>
<dbReference type="InterPro" id="IPR016181">
    <property type="entry name" value="Acyl_CoA_acyltransferase"/>
</dbReference>
<dbReference type="HOGENOM" id="CLU_715880_0_0_1"/>
<dbReference type="OrthoDB" id="407355at2759"/>
<dbReference type="AlphaFoldDB" id="A0A098VVN9"/>
<dbReference type="VEuPathDB" id="MicrosporidiaDB:DI09_11p300"/>
<proteinExistence type="predicted"/>
<gene>
    <name evidence="8" type="ORF">DI09_11p300</name>
</gene>
<organism evidence="8 9">
    <name type="scientific">Mitosporidium daphniae</name>
    <dbReference type="NCBI Taxonomy" id="1485682"/>
    <lineage>
        <taxon>Eukaryota</taxon>
        <taxon>Fungi</taxon>
        <taxon>Fungi incertae sedis</taxon>
        <taxon>Microsporidia</taxon>
        <taxon>Mitosporidium</taxon>
    </lineage>
</organism>
<dbReference type="SUPFAM" id="SSF55729">
    <property type="entry name" value="Acyl-CoA N-acyltransferases (Nat)"/>
    <property type="match status" value="1"/>
</dbReference>
<dbReference type="GO" id="GO:0016810">
    <property type="term" value="F:hydrolase activity, acting on carbon-nitrogen (but not peptide) bonds"/>
    <property type="evidence" value="ECO:0007669"/>
    <property type="project" value="InterPro"/>
</dbReference>
<accession>A0A098VVN9</accession>
<protein>
    <recommendedName>
        <fullName evidence="7">NodB homology domain-containing protein</fullName>
    </recommendedName>
</protein>
<dbReference type="Gene3D" id="3.20.20.370">
    <property type="entry name" value="Glycoside hydrolase/deacetylase"/>
    <property type="match status" value="1"/>
</dbReference>
<keyword evidence="5" id="KW-0119">Carbohydrate metabolism</keyword>
<dbReference type="Pfam" id="PF01522">
    <property type="entry name" value="Polysacc_deac_1"/>
    <property type="match status" value="1"/>
</dbReference>
<comment type="cofactor">
    <cofactor evidence="1">
        <name>Co(2+)</name>
        <dbReference type="ChEBI" id="CHEBI:48828"/>
    </cofactor>
</comment>
<reference evidence="8 9" key="1">
    <citation type="submission" date="2014-04" db="EMBL/GenBank/DDBJ databases">
        <title>A new species of microsporidia sheds light on the evolution of extreme parasitism.</title>
        <authorList>
            <person name="Haag K.L."/>
            <person name="James T.Y."/>
            <person name="Larsson R."/>
            <person name="Schaer T.M."/>
            <person name="Refardt D."/>
            <person name="Pombert J.-F."/>
            <person name="Ebert D."/>
        </authorList>
    </citation>
    <scope>NUCLEOTIDE SEQUENCE [LARGE SCALE GENOMIC DNA]</scope>
    <source>
        <strain evidence="8 9">UGP3</strain>
        <tissue evidence="8">Spores</tissue>
    </source>
</reference>
<evidence type="ECO:0000256" key="3">
    <source>
        <dbReference type="ARBA" id="ARBA00022729"/>
    </source>
</evidence>
<evidence type="ECO:0000256" key="6">
    <source>
        <dbReference type="SAM" id="MobiDB-lite"/>
    </source>
</evidence>
<dbReference type="PANTHER" id="PTHR46471:SF2">
    <property type="entry name" value="CHITIN DEACETYLASE-RELATED"/>
    <property type="match status" value="1"/>
</dbReference>
<dbReference type="RefSeq" id="XP_013239412.1">
    <property type="nucleotide sequence ID" value="XM_013383958.1"/>
</dbReference>
<dbReference type="Gene3D" id="3.40.630.30">
    <property type="match status" value="1"/>
</dbReference>
<keyword evidence="4" id="KW-0378">Hydrolase</keyword>
<dbReference type="SUPFAM" id="SSF88713">
    <property type="entry name" value="Glycoside hydrolase/deacetylase"/>
    <property type="match status" value="1"/>
</dbReference>
<dbReference type="GO" id="GO:0005975">
    <property type="term" value="P:carbohydrate metabolic process"/>
    <property type="evidence" value="ECO:0007669"/>
    <property type="project" value="InterPro"/>
</dbReference>
<evidence type="ECO:0000256" key="4">
    <source>
        <dbReference type="ARBA" id="ARBA00022801"/>
    </source>
</evidence>
<dbReference type="CDD" id="cd00035">
    <property type="entry name" value="ChtBD1"/>
    <property type="match status" value="1"/>
</dbReference>
<feature type="compositionally biased region" description="Basic and acidic residues" evidence="6">
    <location>
        <begin position="218"/>
        <end position="236"/>
    </location>
</feature>
<evidence type="ECO:0000256" key="2">
    <source>
        <dbReference type="ARBA" id="ARBA00022723"/>
    </source>
</evidence>
<keyword evidence="9" id="KW-1185">Reference proteome</keyword>
<feature type="domain" description="NodB homology" evidence="7">
    <location>
        <begin position="251"/>
        <end position="386"/>
    </location>
</feature>
<dbReference type="InterPro" id="IPR011330">
    <property type="entry name" value="Glyco_hydro/deAcase_b/a-brl"/>
</dbReference>
<evidence type="ECO:0000313" key="9">
    <source>
        <dbReference type="Proteomes" id="UP000029725"/>
    </source>
</evidence>
<keyword evidence="2" id="KW-0479">Metal-binding</keyword>
<comment type="caution">
    <text evidence="8">The sequence shown here is derived from an EMBL/GenBank/DDBJ whole genome shotgun (WGS) entry which is preliminary data.</text>
</comment>
<sequence>MMFPKEKIVTAACSQPSARLRYVPYAKSHVPRYHQWMSDPENLEDIYDNTMVGDLNATLCPVEEFQHPSLSADLVIELQVMIGDSQNRRKGFAKESLEHLISHVGMHCFNALEAVLNGQEISCIAIAKILESNDASIGLFKSLNFKFLRKIEVFQECCYPCCFKYGHCGNTEEHCTIKSGCIFGCWDSTLTTVSLNTPAKKEITTDFASPQAKAFSADDKRSLDVKPKPKNNDKKGSVSSKKIFYGCSIPQAISLTFDDGPSSFTDGILDILRDYGVKGTFFVIGSNINTSSSRATIKRIVAEGHVLGSHTWSHPDLTTIPDEEIIDEMKKTSDMIFASAGTICFPTRRCPPKVYETPIWLNQRACAKHSAEAVELHHHLVELGFK</sequence>
<keyword evidence="3" id="KW-0732">Signal</keyword>
<feature type="region of interest" description="Disordered" evidence="6">
    <location>
        <begin position="218"/>
        <end position="238"/>
    </location>
</feature>
<evidence type="ECO:0000256" key="5">
    <source>
        <dbReference type="ARBA" id="ARBA00023277"/>
    </source>
</evidence>
<evidence type="ECO:0000259" key="7">
    <source>
        <dbReference type="PROSITE" id="PS51677"/>
    </source>
</evidence>
<dbReference type="Proteomes" id="UP000029725">
    <property type="component" value="Unassembled WGS sequence"/>
</dbReference>
<dbReference type="GeneID" id="25258140"/>